<gene>
    <name evidence="4" type="ORF">ABH992_002257</name>
</gene>
<dbReference type="Gene3D" id="3.30.1330.120">
    <property type="entry name" value="2-methylcitrate dehydratase PrpD"/>
    <property type="match status" value="1"/>
</dbReference>
<dbReference type="InterPro" id="IPR045336">
    <property type="entry name" value="MmgE_PrpD_N"/>
</dbReference>
<dbReference type="SUPFAM" id="SSF103378">
    <property type="entry name" value="2-methylcitrate dehydratase PrpD"/>
    <property type="match status" value="1"/>
</dbReference>
<dbReference type="InterPro" id="IPR036148">
    <property type="entry name" value="MmgE/PrpD_sf"/>
</dbReference>
<dbReference type="InterPro" id="IPR042188">
    <property type="entry name" value="MmgE/PrpD_sf_2"/>
</dbReference>
<dbReference type="EMBL" id="JBGBZN010000002">
    <property type="protein sequence ID" value="MEY9469858.1"/>
    <property type="molecule type" value="Genomic_DNA"/>
</dbReference>
<dbReference type="InterPro" id="IPR005656">
    <property type="entry name" value="MmgE_PrpD"/>
</dbReference>
<proteinExistence type="inferred from homology"/>
<sequence>MILSLYVRRPFWTAAVIAAAGPRASVWIVMIVRQAVKHNIWGRQFAADRHKVRKTRKTPRVPQDPIPSVSRTLADFVAATSWADVEAQSGEARRSILNFFATALGSARDPVVMAAMRTVSPFSGAATATVIGHSQPMDAMCASFLNAISANLLDFDDTHPETIIHPAAPVAAPVLALAETHKLSGRELLTAFILGVDVECRIGAAVSPRHYARGWHITSTCGIFGAAAACAKLLGLPAEGIANAIGLAASQSAGNVENLPSAAKNVSVGNAARNGLFAALLAEQGYEAAPHAIEGPLGWARTMGDEPDIARLLDGLGKTFEIAKNTYKPYPAGIVFHAVIDACLQLRERIGQRFDQIDTVTVQGSTLLLARGDRPVNNERDARVSIHHCVACGLLLGRAGVAEFARETVVRPDIVQLRQKVRAEWDDGMPDGAARATVRLSSGEVFTETVISPRGSRAAPLEDRDLEAKLRESVRTGQSNWDADGVIDAVWRLDAVADVAELLRSLRPPSAMRRTTSN</sequence>
<dbReference type="InterPro" id="IPR042183">
    <property type="entry name" value="MmgE/PrpD_sf_1"/>
</dbReference>
<evidence type="ECO:0000313" key="4">
    <source>
        <dbReference type="EMBL" id="MEY9469858.1"/>
    </source>
</evidence>
<comment type="caution">
    <text evidence="4">The sequence shown here is derived from an EMBL/GenBank/DDBJ whole genome shotgun (WGS) entry which is preliminary data.</text>
</comment>
<dbReference type="InterPro" id="IPR045337">
    <property type="entry name" value="MmgE_PrpD_C"/>
</dbReference>
<dbReference type="Gene3D" id="1.10.4100.10">
    <property type="entry name" value="2-methylcitrate dehydratase PrpD"/>
    <property type="match status" value="1"/>
</dbReference>
<feature type="domain" description="MmgE/PrpD N-terminal" evidence="2">
    <location>
        <begin position="72"/>
        <end position="309"/>
    </location>
</feature>
<organism evidence="4 5">
    <name type="scientific">Bradyrhizobium yuanmingense</name>
    <dbReference type="NCBI Taxonomy" id="108015"/>
    <lineage>
        <taxon>Bacteria</taxon>
        <taxon>Pseudomonadati</taxon>
        <taxon>Pseudomonadota</taxon>
        <taxon>Alphaproteobacteria</taxon>
        <taxon>Hyphomicrobiales</taxon>
        <taxon>Nitrobacteraceae</taxon>
        <taxon>Bradyrhizobium</taxon>
    </lineage>
</organism>
<dbReference type="Pfam" id="PF03972">
    <property type="entry name" value="MmgE_PrpD_N"/>
    <property type="match status" value="1"/>
</dbReference>
<accession>A0ABV4GD53</accession>
<evidence type="ECO:0000256" key="1">
    <source>
        <dbReference type="ARBA" id="ARBA00006174"/>
    </source>
</evidence>
<evidence type="ECO:0000313" key="5">
    <source>
        <dbReference type="Proteomes" id="UP001565474"/>
    </source>
</evidence>
<comment type="similarity">
    <text evidence="1">Belongs to the PrpD family.</text>
</comment>
<evidence type="ECO:0000259" key="3">
    <source>
        <dbReference type="Pfam" id="PF19305"/>
    </source>
</evidence>
<dbReference type="Proteomes" id="UP001565474">
    <property type="component" value="Unassembled WGS sequence"/>
</dbReference>
<feature type="domain" description="MmgE/PrpD C-terminal" evidence="3">
    <location>
        <begin position="330"/>
        <end position="492"/>
    </location>
</feature>
<keyword evidence="5" id="KW-1185">Reference proteome</keyword>
<dbReference type="PANTHER" id="PTHR16943:SF8">
    <property type="entry name" value="2-METHYLCITRATE DEHYDRATASE"/>
    <property type="match status" value="1"/>
</dbReference>
<name>A0ABV4GD53_9BRAD</name>
<reference evidence="4 5" key="1">
    <citation type="submission" date="2024-07" db="EMBL/GenBank/DDBJ databases">
        <title>Genomic Encyclopedia of Type Strains, Phase V (KMG-V): Genome sequencing to study the core and pangenomes of soil and plant-associated prokaryotes.</title>
        <authorList>
            <person name="Whitman W."/>
        </authorList>
    </citation>
    <scope>NUCLEOTIDE SEQUENCE [LARGE SCALE GENOMIC DNA]</scope>
    <source>
        <strain evidence="4 5">USDA 222</strain>
    </source>
</reference>
<protein>
    <submittedName>
        <fullName evidence="4">2-methylcitrate dehydratase PrpD</fullName>
    </submittedName>
</protein>
<dbReference type="Pfam" id="PF19305">
    <property type="entry name" value="MmgE_PrpD_C"/>
    <property type="match status" value="1"/>
</dbReference>
<dbReference type="PANTHER" id="PTHR16943">
    <property type="entry name" value="2-METHYLCITRATE DEHYDRATASE-RELATED"/>
    <property type="match status" value="1"/>
</dbReference>
<evidence type="ECO:0000259" key="2">
    <source>
        <dbReference type="Pfam" id="PF03972"/>
    </source>
</evidence>